<keyword evidence="1" id="KW-0472">Membrane</keyword>
<keyword evidence="1" id="KW-0812">Transmembrane</keyword>
<dbReference type="Proteomes" id="UP000298663">
    <property type="component" value="Unassembled WGS sequence"/>
</dbReference>
<dbReference type="AlphaFoldDB" id="A0A4U5NVA9"/>
<comment type="caution">
    <text evidence="2">The sequence shown here is derived from an EMBL/GenBank/DDBJ whole genome shotgun (WGS) entry which is preliminary data.</text>
</comment>
<evidence type="ECO:0000256" key="1">
    <source>
        <dbReference type="SAM" id="Phobius"/>
    </source>
</evidence>
<organism evidence="2 3">
    <name type="scientific">Steinernema carpocapsae</name>
    <name type="common">Entomopathogenic nematode</name>
    <dbReference type="NCBI Taxonomy" id="34508"/>
    <lineage>
        <taxon>Eukaryota</taxon>
        <taxon>Metazoa</taxon>
        <taxon>Ecdysozoa</taxon>
        <taxon>Nematoda</taxon>
        <taxon>Chromadorea</taxon>
        <taxon>Rhabditida</taxon>
        <taxon>Tylenchina</taxon>
        <taxon>Panagrolaimomorpha</taxon>
        <taxon>Strongyloidoidea</taxon>
        <taxon>Steinernematidae</taxon>
        <taxon>Steinernema</taxon>
    </lineage>
</organism>
<proteinExistence type="predicted"/>
<sequence length="76" mass="9042">MAKPQPTPKRYGFRVLIGSCIFSAVTIGLVLWDEKNQRERRQEGVKYRMNSVQQQNNMAEYEMQKQKYEEYKVAHS</sequence>
<keyword evidence="3" id="KW-1185">Reference proteome</keyword>
<keyword evidence="1" id="KW-1133">Transmembrane helix</keyword>
<protein>
    <submittedName>
        <fullName evidence="2">Uncharacterized protein</fullName>
    </submittedName>
</protein>
<gene>
    <name evidence="2" type="ORF">L596_011870</name>
</gene>
<evidence type="ECO:0000313" key="2">
    <source>
        <dbReference type="EMBL" id="TKR87479.1"/>
    </source>
</evidence>
<evidence type="ECO:0000313" key="3">
    <source>
        <dbReference type="Proteomes" id="UP000298663"/>
    </source>
</evidence>
<dbReference type="EMBL" id="AZBU02000003">
    <property type="protein sequence ID" value="TKR87479.1"/>
    <property type="molecule type" value="Genomic_DNA"/>
</dbReference>
<dbReference type="OrthoDB" id="5811304at2759"/>
<dbReference type="Pfam" id="PF15786">
    <property type="entry name" value="PET117"/>
    <property type="match status" value="1"/>
</dbReference>
<accession>A0A4U5NVA9</accession>
<reference evidence="2 3" key="1">
    <citation type="journal article" date="2015" name="Genome Biol.">
        <title>Comparative genomics of Steinernema reveals deeply conserved gene regulatory networks.</title>
        <authorList>
            <person name="Dillman A.R."/>
            <person name="Macchietto M."/>
            <person name="Porter C.F."/>
            <person name="Rogers A."/>
            <person name="Williams B."/>
            <person name="Antoshechkin I."/>
            <person name="Lee M.M."/>
            <person name="Goodwin Z."/>
            <person name="Lu X."/>
            <person name="Lewis E.E."/>
            <person name="Goodrich-Blair H."/>
            <person name="Stock S.P."/>
            <person name="Adams B.J."/>
            <person name="Sternberg P.W."/>
            <person name="Mortazavi A."/>
        </authorList>
    </citation>
    <scope>NUCLEOTIDE SEQUENCE [LARGE SCALE GENOMIC DNA]</scope>
    <source>
        <strain evidence="2 3">ALL</strain>
    </source>
</reference>
<dbReference type="InterPro" id="IPR031568">
    <property type="entry name" value="Pet117"/>
</dbReference>
<feature type="transmembrane region" description="Helical" evidence="1">
    <location>
        <begin position="12"/>
        <end position="32"/>
    </location>
</feature>
<reference evidence="2 3" key="2">
    <citation type="journal article" date="2019" name="G3 (Bethesda)">
        <title>Hybrid Assembly of the Genome of the Entomopathogenic Nematode Steinernema carpocapsae Identifies the X-Chromosome.</title>
        <authorList>
            <person name="Serra L."/>
            <person name="Macchietto M."/>
            <person name="Macias-Munoz A."/>
            <person name="McGill C.J."/>
            <person name="Rodriguez I.M."/>
            <person name="Rodriguez B."/>
            <person name="Murad R."/>
            <person name="Mortazavi A."/>
        </authorList>
    </citation>
    <scope>NUCLEOTIDE SEQUENCE [LARGE SCALE GENOMIC DNA]</scope>
    <source>
        <strain evidence="2 3">ALL</strain>
    </source>
</reference>
<name>A0A4U5NVA9_STECR</name>